<evidence type="ECO:0000256" key="7">
    <source>
        <dbReference type="SAM" id="SignalP"/>
    </source>
</evidence>
<sequence length="786" mass="82945">MEKNLKRFAAIILLMAALFSAACRNLPGTAGPVSGTGSSTAIAKGFGGDVSVTVTVKDGRITDVTALGPQETQGIGSNAIDRLPPAMVAVNSVKVDSVSGATNTSRAILSAASRAYAAATGQPLALANVKMAPGTYTNPVWAFSVNTRMEVAVTVSENRILAIDVKNNDETLPILRSAKELLIPRILEGQSISIDAITGATGSSSGIRSGVALALEQALAAGGSDPSAIENFQVTPAKVTGVTRTLDYDILVIGMGGSGSAAAMSAAETQKAAGRNVSVLAIDKAGKYGGTSSVTSEMMAINPPRFMAAHNNEVAKVQLGVFARPLPDTRRNKSVYVERSVLKQAWLEYTEGDAKEDLLDLMLDHSGETLDWLVNEHGFVFGLPQLGVEPSATYYVVFQYNGSFMDNKHLIIAYFDKLYDDYLKLGGKYMLETEAYELIYDQAGGKVVGAKARSVDGTEYIINAKSVVLATGGFAGNGEMTSTLLSEKYFPLQGTWNQVGMHQNDGKMIQSALNIGAGTYNIGMTPIVHIGGGRQLIHDFETTTVRVNGQDRPYALNDIPMIMAISGNVLSVSKRAERFSDESGLGFLEPWKGGPEFYSIWSQDQIDKVRSKGFDTVTVGAFISQGGVPTGYPISNIDEVINAAIAHGISCKADTLEGLARQLKIDPAKLAATVQKYNGYCNTGVDADFHKAKEFLVPLGSSGPYYAFLGAPYCYSTTGGLDVNTSLQVLRSGSTAPIPGLYASGTDCLGVLLTEKKAYVTYGGLAQGWAFTSGKLAGASAARSAN</sequence>
<protein>
    <submittedName>
        <fullName evidence="9">Fumarate reductase/succinate dehydrogenase flavoprotein domain protein</fullName>
    </submittedName>
</protein>
<dbReference type="Pfam" id="PF04205">
    <property type="entry name" value="FMN_bind"/>
    <property type="match status" value="2"/>
</dbReference>
<dbReference type="HOGENOM" id="CLU_011398_4_0_12"/>
<dbReference type="PANTHER" id="PTHR43400:SF7">
    <property type="entry name" value="FAD-DEPENDENT OXIDOREDUCTASE 2 FAD BINDING DOMAIN-CONTAINING PROTEIN"/>
    <property type="match status" value="1"/>
</dbReference>
<dbReference type="Pfam" id="PF00890">
    <property type="entry name" value="FAD_binding_2"/>
    <property type="match status" value="1"/>
</dbReference>
<dbReference type="EMBL" id="CP001841">
    <property type="protein sequence ID" value="AEF80496.1"/>
    <property type="molecule type" value="Genomic_DNA"/>
</dbReference>
<evidence type="ECO:0000256" key="2">
    <source>
        <dbReference type="ARBA" id="ARBA00001974"/>
    </source>
</evidence>
<dbReference type="SMART" id="SM00900">
    <property type="entry name" value="FMN_bind"/>
    <property type="match status" value="2"/>
</dbReference>
<keyword evidence="7" id="KW-0732">Signal</keyword>
<dbReference type="Gene3D" id="3.90.1010.20">
    <property type="match status" value="2"/>
</dbReference>
<dbReference type="InParanoid" id="F5YDI1"/>
<evidence type="ECO:0000256" key="3">
    <source>
        <dbReference type="ARBA" id="ARBA00008040"/>
    </source>
</evidence>
<evidence type="ECO:0000259" key="8">
    <source>
        <dbReference type="SMART" id="SM00900"/>
    </source>
</evidence>
<proteinExistence type="inferred from homology"/>
<dbReference type="STRING" id="545695.TREAZ_0345"/>
<evidence type="ECO:0000256" key="1">
    <source>
        <dbReference type="ARBA" id="ARBA00001917"/>
    </source>
</evidence>
<feature type="signal peptide" evidence="7">
    <location>
        <begin position="1"/>
        <end position="22"/>
    </location>
</feature>
<dbReference type="GO" id="GO:0016491">
    <property type="term" value="F:oxidoreductase activity"/>
    <property type="evidence" value="ECO:0007669"/>
    <property type="project" value="UniProtKB-KW"/>
</dbReference>
<reference evidence="9 10" key="2">
    <citation type="journal article" date="2011" name="ISME J.">
        <title>RNA-seq reveals cooperative metabolic interactions between two termite-gut spirochete species in co-culture.</title>
        <authorList>
            <person name="Rosenthal A.Z."/>
            <person name="Matson E.G."/>
            <person name="Eldar A."/>
            <person name="Leadbetter J.R."/>
        </authorList>
    </citation>
    <scope>NUCLEOTIDE SEQUENCE [LARGE SCALE GENOMIC DNA]</scope>
    <source>
        <strain evidence="10">ATCC BAA-888 / DSM 13862 / ZAS-9</strain>
    </source>
</reference>
<dbReference type="eggNOG" id="COG1053">
    <property type="taxonomic scope" value="Bacteria"/>
</dbReference>
<dbReference type="InterPro" id="IPR007329">
    <property type="entry name" value="FMN-bd"/>
</dbReference>
<dbReference type="Proteomes" id="UP000009222">
    <property type="component" value="Chromosome"/>
</dbReference>
<dbReference type="PANTHER" id="PTHR43400">
    <property type="entry name" value="FUMARATE REDUCTASE"/>
    <property type="match status" value="1"/>
</dbReference>
<evidence type="ECO:0000256" key="4">
    <source>
        <dbReference type="ARBA" id="ARBA00022630"/>
    </source>
</evidence>
<dbReference type="InterPro" id="IPR003953">
    <property type="entry name" value="FAD-dep_OxRdtase_2_FAD-bd"/>
</dbReference>
<comment type="cofactor">
    <cofactor evidence="2">
        <name>FAD</name>
        <dbReference type="ChEBI" id="CHEBI:57692"/>
    </cofactor>
</comment>
<comment type="similarity">
    <text evidence="3">Belongs to the FAD-dependent oxidoreductase 2 family. FRD/SDH subfamily.</text>
</comment>
<evidence type="ECO:0000313" key="9">
    <source>
        <dbReference type="EMBL" id="AEF80496.1"/>
    </source>
</evidence>
<dbReference type="GO" id="GO:0016020">
    <property type="term" value="C:membrane"/>
    <property type="evidence" value="ECO:0007669"/>
    <property type="project" value="InterPro"/>
</dbReference>
<evidence type="ECO:0000256" key="6">
    <source>
        <dbReference type="ARBA" id="ARBA00023002"/>
    </source>
</evidence>
<dbReference type="InterPro" id="IPR027477">
    <property type="entry name" value="Succ_DH/fumarate_Rdtase_cat_sf"/>
</dbReference>
<name>F5YDI1_LEAAZ</name>
<dbReference type="eggNOG" id="COG3976">
    <property type="taxonomic scope" value="Bacteria"/>
</dbReference>
<keyword evidence="10" id="KW-1185">Reference proteome</keyword>
<evidence type="ECO:0000256" key="5">
    <source>
        <dbReference type="ARBA" id="ARBA00022827"/>
    </source>
</evidence>
<organism evidence="9 10">
    <name type="scientific">Leadbettera azotonutricia (strain ATCC BAA-888 / DSM 13862 / ZAS-9)</name>
    <name type="common">Treponema azotonutricium</name>
    <dbReference type="NCBI Taxonomy" id="545695"/>
    <lineage>
        <taxon>Bacteria</taxon>
        <taxon>Pseudomonadati</taxon>
        <taxon>Spirochaetota</taxon>
        <taxon>Spirochaetia</taxon>
        <taxon>Spirochaetales</taxon>
        <taxon>Breznakiellaceae</taxon>
        <taxon>Leadbettera</taxon>
    </lineage>
</organism>
<evidence type="ECO:0000313" key="10">
    <source>
        <dbReference type="Proteomes" id="UP000009222"/>
    </source>
</evidence>
<accession>F5YDI1</accession>
<dbReference type="PROSITE" id="PS51257">
    <property type="entry name" value="PROKAR_LIPOPROTEIN"/>
    <property type="match status" value="1"/>
</dbReference>
<feature type="chain" id="PRO_5003329575" evidence="7">
    <location>
        <begin position="23"/>
        <end position="786"/>
    </location>
</feature>
<dbReference type="InterPro" id="IPR050315">
    <property type="entry name" value="FAD-oxidoreductase_2"/>
</dbReference>
<dbReference type="Gene3D" id="3.50.50.60">
    <property type="entry name" value="FAD/NAD(P)-binding domain"/>
    <property type="match status" value="1"/>
</dbReference>
<dbReference type="AlphaFoldDB" id="F5YDI1"/>
<dbReference type="KEGG" id="taz:TREAZ_0345"/>
<keyword evidence="4" id="KW-0285">Flavoprotein</keyword>
<dbReference type="SUPFAM" id="SSF51905">
    <property type="entry name" value="FAD/NAD(P)-binding domain"/>
    <property type="match status" value="1"/>
</dbReference>
<reference evidence="10" key="1">
    <citation type="submission" date="2009-12" db="EMBL/GenBank/DDBJ databases">
        <title>Complete sequence of Treponema azotonutricium strain ZAS-9.</title>
        <authorList>
            <person name="Tetu S.G."/>
            <person name="Matson E."/>
            <person name="Ren Q."/>
            <person name="Seshadri R."/>
            <person name="Elbourne L."/>
            <person name="Hassan K.A."/>
            <person name="Durkin A."/>
            <person name="Radune D."/>
            <person name="Mohamoud Y."/>
            <person name="Shay R."/>
            <person name="Jin S."/>
            <person name="Zhang X."/>
            <person name="Lucey K."/>
            <person name="Ballor N.R."/>
            <person name="Ottesen E."/>
            <person name="Rosenthal R."/>
            <person name="Allen A."/>
            <person name="Leadbetter J.R."/>
            <person name="Paulsen I.T."/>
        </authorList>
    </citation>
    <scope>NUCLEOTIDE SEQUENCE [LARGE SCALE GENOMIC DNA]</scope>
    <source>
        <strain evidence="10">ATCC BAA-888 / DSM 13862 / ZAS-9</strain>
    </source>
</reference>
<keyword evidence="6" id="KW-0560">Oxidoreductase</keyword>
<dbReference type="SUPFAM" id="SSF56425">
    <property type="entry name" value="Succinate dehydrogenase/fumarate reductase flavoprotein, catalytic domain"/>
    <property type="match status" value="1"/>
</dbReference>
<comment type="cofactor">
    <cofactor evidence="1">
        <name>FMN</name>
        <dbReference type="ChEBI" id="CHEBI:58210"/>
    </cofactor>
</comment>
<feature type="domain" description="FMN-binding" evidence="8">
    <location>
        <begin position="45"/>
        <end position="119"/>
    </location>
</feature>
<dbReference type="GO" id="GO:0010181">
    <property type="term" value="F:FMN binding"/>
    <property type="evidence" value="ECO:0007669"/>
    <property type="project" value="InterPro"/>
</dbReference>
<dbReference type="InterPro" id="IPR036188">
    <property type="entry name" value="FAD/NAD-bd_sf"/>
</dbReference>
<feature type="domain" description="FMN-binding" evidence="8">
    <location>
        <begin position="144"/>
        <end position="218"/>
    </location>
</feature>
<dbReference type="Gene3D" id="3.90.700.10">
    <property type="entry name" value="Succinate dehydrogenase/fumarate reductase flavoprotein, catalytic domain"/>
    <property type="match status" value="1"/>
</dbReference>
<keyword evidence="5" id="KW-0274">FAD</keyword>
<gene>
    <name evidence="9" type="ordered locus">TREAZ_0345</name>
</gene>